<accession>A0A151P8Y7</accession>
<keyword evidence="2" id="KW-1185">Reference proteome</keyword>
<evidence type="ECO:0000313" key="2">
    <source>
        <dbReference type="Proteomes" id="UP000050525"/>
    </source>
</evidence>
<protein>
    <submittedName>
        <fullName evidence="1">Uncharacterized protein</fullName>
    </submittedName>
</protein>
<proteinExistence type="predicted"/>
<dbReference type="EMBL" id="AKHW03000563">
    <property type="protein sequence ID" value="KYO45493.1"/>
    <property type="molecule type" value="Genomic_DNA"/>
</dbReference>
<name>A0A151P8Y7_ALLMI</name>
<dbReference type="AlphaFoldDB" id="A0A151P8Y7"/>
<comment type="caution">
    <text evidence="1">The sequence shown here is derived from an EMBL/GenBank/DDBJ whole genome shotgun (WGS) entry which is preliminary data.</text>
</comment>
<gene>
    <name evidence="1" type="ORF">Y1Q_0015152</name>
</gene>
<organism evidence="1 2">
    <name type="scientific">Alligator mississippiensis</name>
    <name type="common">American alligator</name>
    <dbReference type="NCBI Taxonomy" id="8496"/>
    <lineage>
        <taxon>Eukaryota</taxon>
        <taxon>Metazoa</taxon>
        <taxon>Chordata</taxon>
        <taxon>Craniata</taxon>
        <taxon>Vertebrata</taxon>
        <taxon>Euteleostomi</taxon>
        <taxon>Archelosauria</taxon>
        <taxon>Archosauria</taxon>
        <taxon>Crocodylia</taxon>
        <taxon>Alligatoridae</taxon>
        <taxon>Alligatorinae</taxon>
        <taxon>Alligator</taxon>
    </lineage>
</organism>
<reference evidence="1 2" key="1">
    <citation type="journal article" date="2012" name="Genome Biol.">
        <title>Sequencing three crocodilian genomes to illuminate the evolution of archosaurs and amniotes.</title>
        <authorList>
            <person name="St John J.A."/>
            <person name="Braun E.L."/>
            <person name="Isberg S.R."/>
            <person name="Miles L.G."/>
            <person name="Chong A.Y."/>
            <person name="Gongora J."/>
            <person name="Dalzell P."/>
            <person name="Moran C."/>
            <person name="Bed'hom B."/>
            <person name="Abzhanov A."/>
            <person name="Burgess S.C."/>
            <person name="Cooksey A.M."/>
            <person name="Castoe T.A."/>
            <person name="Crawford N.G."/>
            <person name="Densmore L.D."/>
            <person name="Drew J.C."/>
            <person name="Edwards S.V."/>
            <person name="Faircloth B.C."/>
            <person name="Fujita M.K."/>
            <person name="Greenwold M.J."/>
            <person name="Hoffmann F.G."/>
            <person name="Howard J.M."/>
            <person name="Iguchi T."/>
            <person name="Janes D.E."/>
            <person name="Khan S.Y."/>
            <person name="Kohno S."/>
            <person name="de Koning A.J."/>
            <person name="Lance S.L."/>
            <person name="McCarthy F.M."/>
            <person name="McCormack J.E."/>
            <person name="Merchant M.E."/>
            <person name="Peterson D.G."/>
            <person name="Pollock D.D."/>
            <person name="Pourmand N."/>
            <person name="Raney B.J."/>
            <person name="Roessler K.A."/>
            <person name="Sanford J.R."/>
            <person name="Sawyer R.H."/>
            <person name="Schmidt C.J."/>
            <person name="Triplett E.W."/>
            <person name="Tuberville T.D."/>
            <person name="Venegas-Anaya M."/>
            <person name="Howard J.T."/>
            <person name="Jarvis E.D."/>
            <person name="Guillette L.J.Jr."/>
            <person name="Glenn T.C."/>
            <person name="Green R.E."/>
            <person name="Ray D.A."/>
        </authorList>
    </citation>
    <scope>NUCLEOTIDE SEQUENCE [LARGE SCALE GENOMIC DNA]</scope>
    <source>
        <strain evidence="1">KSC_2009_1</strain>
    </source>
</reference>
<dbReference type="Proteomes" id="UP000050525">
    <property type="component" value="Unassembled WGS sequence"/>
</dbReference>
<sequence>MCGGKKKPQEEPCTTFRIVQCEFQKVRCLPTLGWPYLGSSAPSPCGVFFPASLFWLHFWSLAVSSLGFDIVPLPAGHIRDPVLRLRNFF</sequence>
<evidence type="ECO:0000313" key="1">
    <source>
        <dbReference type="EMBL" id="KYO45493.1"/>
    </source>
</evidence>